<evidence type="ECO:0000256" key="2">
    <source>
        <dbReference type="ARBA" id="ARBA00022801"/>
    </source>
</evidence>
<dbReference type="EC" id="4.3.3.6" evidence="10"/>
<dbReference type="GO" id="GO:0042823">
    <property type="term" value="P:pyridoxal phosphate biosynthetic process"/>
    <property type="evidence" value="ECO:0007669"/>
    <property type="project" value="UniProtKB-UniRule"/>
</dbReference>
<comment type="catalytic activity">
    <reaction evidence="7 10">
        <text>L-glutamine + H2O = L-glutamate + NH4(+)</text>
        <dbReference type="Rhea" id="RHEA:15889"/>
        <dbReference type="ChEBI" id="CHEBI:15377"/>
        <dbReference type="ChEBI" id="CHEBI:28938"/>
        <dbReference type="ChEBI" id="CHEBI:29985"/>
        <dbReference type="ChEBI" id="CHEBI:58359"/>
        <dbReference type="EC" id="3.5.1.2"/>
    </reaction>
</comment>
<evidence type="ECO:0000256" key="3">
    <source>
        <dbReference type="ARBA" id="ARBA00022898"/>
    </source>
</evidence>
<dbReference type="AlphaFoldDB" id="A0A9X0YXJ6"/>
<dbReference type="PROSITE" id="PS51274">
    <property type="entry name" value="GATASE_COBBQ"/>
    <property type="match status" value="1"/>
</dbReference>
<reference evidence="13" key="1">
    <citation type="submission" date="2021-03" db="EMBL/GenBank/DDBJ databases">
        <title>Genomic Encyclopedia of Type Strains, Phase IV (KMG-IV): sequencing the most valuable type-strain genomes for metagenomic binning, comparative biology and taxonomic classification.</title>
        <authorList>
            <person name="Goeker M."/>
        </authorList>
    </citation>
    <scope>NUCLEOTIDE SEQUENCE</scope>
    <source>
        <strain evidence="13">DSM 107338</strain>
    </source>
</reference>
<dbReference type="Gene3D" id="3.40.50.880">
    <property type="match status" value="1"/>
</dbReference>
<protein>
    <recommendedName>
        <fullName evidence="10">Pyridoxal 5'-phosphate synthase subunit PdxT</fullName>
        <ecNumber evidence="10">4.3.3.6</ecNumber>
    </recommendedName>
    <alternativeName>
        <fullName evidence="10">Pdx2</fullName>
    </alternativeName>
    <alternativeName>
        <fullName evidence="10">Pyridoxal 5'-phosphate synthase glutaminase subunit</fullName>
        <ecNumber evidence="10">3.5.1.2</ecNumber>
    </alternativeName>
</protein>
<evidence type="ECO:0000256" key="1">
    <source>
        <dbReference type="ARBA" id="ARBA00008345"/>
    </source>
</evidence>
<keyword evidence="4 10" id="KW-0315">Glutamine amidotransferase</keyword>
<evidence type="ECO:0000313" key="13">
    <source>
        <dbReference type="EMBL" id="MBP2078751.1"/>
    </source>
</evidence>
<dbReference type="HAMAP" id="MF_01615">
    <property type="entry name" value="PdxT"/>
    <property type="match status" value="1"/>
</dbReference>
<evidence type="ECO:0000313" key="14">
    <source>
        <dbReference type="Proteomes" id="UP001138793"/>
    </source>
</evidence>
<dbReference type="SUPFAM" id="SSF52317">
    <property type="entry name" value="Class I glutamine amidotransferase-like"/>
    <property type="match status" value="1"/>
</dbReference>
<comment type="catalytic activity">
    <reaction evidence="6 10">
        <text>aldehydo-D-ribose 5-phosphate + D-glyceraldehyde 3-phosphate + L-glutamine = pyridoxal 5'-phosphate + L-glutamate + phosphate + 3 H2O + H(+)</text>
        <dbReference type="Rhea" id="RHEA:31507"/>
        <dbReference type="ChEBI" id="CHEBI:15377"/>
        <dbReference type="ChEBI" id="CHEBI:15378"/>
        <dbReference type="ChEBI" id="CHEBI:29985"/>
        <dbReference type="ChEBI" id="CHEBI:43474"/>
        <dbReference type="ChEBI" id="CHEBI:58273"/>
        <dbReference type="ChEBI" id="CHEBI:58359"/>
        <dbReference type="ChEBI" id="CHEBI:59776"/>
        <dbReference type="ChEBI" id="CHEBI:597326"/>
        <dbReference type="EC" id="4.3.3.6"/>
    </reaction>
</comment>
<dbReference type="EC" id="3.5.1.2" evidence="10"/>
<evidence type="ECO:0000256" key="7">
    <source>
        <dbReference type="ARBA" id="ARBA00049534"/>
    </source>
</evidence>
<keyword evidence="14" id="KW-1185">Reference proteome</keyword>
<accession>A0A9X0YXJ6</accession>
<feature type="binding site" evidence="10 12">
    <location>
        <begin position="133"/>
        <end position="134"/>
    </location>
    <ligand>
        <name>L-glutamine</name>
        <dbReference type="ChEBI" id="CHEBI:58359"/>
    </ligand>
</feature>
<dbReference type="GO" id="GO:0036381">
    <property type="term" value="F:pyridoxal 5'-phosphate synthase (glutamine hydrolysing) activity"/>
    <property type="evidence" value="ECO:0007669"/>
    <property type="project" value="UniProtKB-UniRule"/>
</dbReference>
<evidence type="ECO:0000256" key="11">
    <source>
        <dbReference type="PIRSR" id="PIRSR005639-1"/>
    </source>
</evidence>
<dbReference type="PROSITE" id="PS01236">
    <property type="entry name" value="PDXT_SNO_1"/>
    <property type="match status" value="1"/>
</dbReference>
<feature type="binding site" evidence="10 12">
    <location>
        <begin position="46"/>
        <end position="48"/>
    </location>
    <ligand>
        <name>L-glutamine</name>
        <dbReference type="ChEBI" id="CHEBI:58359"/>
    </ligand>
</feature>
<feature type="active site" description="Charge relay system" evidence="10 11">
    <location>
        <position position="171"/>
    </location>
</feature>
<dbReference type="PROSITE" id="PS51273">
    <property type="entry name" value="GATASE_TYPE_1"/>
    <property type="match status" value="1"/>
</dbReference>
<comment type="subunit">
    <text evidence="9 10">In the presence of PdxS, forms a dodecamer of heterodimers. Only shows activity in the heterodimer.</text>
</comment>
<dbReference type="GO" id="GO:0006543">
    <property type="term" value="P:L-glutamine catabolic process"/>
    <property type="evidence" value="ECO:0007669"/>
    <property type="project" value="UniProtKB-UniRule"/>
</dbReference>
<evidence type="ECO:0000256" key="9">
    <source>
        <dbReference type="ARBA" id="ARBA00064749"/>
    </source>
</evidence>
<dbReference type="GO" id="GO:0008614">
    <property type="term" value="P:pyridoxine metabolic process"/>
    <property type="evidence" value="ECO:0007669"/>
    <property type="project" value="TreeGrafter"/>
</dbReference>
<dbReference type="FunFam" id="3.40.50.880:FF:000010">
    <property type="entry name" value="uncharacterized protein LOC100176842 isoform X2"/>
    <property type="match status" value="1"/>
</dbReference>
<dbReference type="PANTHER" id="PTHR31559">
    <property type="entry name" value="PYRIDOXAL 5'-PHOSPHATE SYNTHASE SUBUNIT SNO"/>
    <property type="match status" value="1"/>
</dbReference>
<keyword evidence="5 10" id="KW-0456">Lyase</keyword>
<dbReference type="GO" id="GO:0005829">
    <property type="term" value="C:cytosol"/>
    <property type="evidence" value="ECO:0007669"/>
    <property type="project" value="TreeGrafter"/>
</dbReference>
<comment type="pathway">
    <text evidence="10">Cofactor biosynthesis; pyridoxal 5'-phosphate biosynthesis.</text>
</comment>
<evidence type="ECO:0000256" key="4">
    <source>
        <dbReference type="ARBA" id="ARBA00022962"/>
    </source>
</evidence>
<dbReference type="GO" id="GO:0004359">
    <property type="term" value="F:glutaminase activity"/>
    <property type="evidence" value="ECO:0007669"/>
    <property type="project" value="UniProtKB-UniRule"/>
</dbReference>
<dbReference type="NCBIfam" id="TIGR03800">
    <property type="entry name" value="PLP_synth_Pdx2"/>
    <property type="match status" value="1"/>
</dbReference>
<comment type="function">
    <text evidence="8 10">Catalyzes the hydrolysis of glutamine to glutamate and ammonia as part of the biosynthesis of pyridoxal 5'-phosphate. The resulting ammonia molecule is channeled to the active site of PdxS.</text>
</comment>
<dbReference type="EMBL" id="JAGGMB010000010">
    <property type="protein sequence ID" value="MBP2078751.1"/>
    <property type="molecule type" value="Genomic_DNA"/>
</dbReference>
<dbReference type="GO" id="GO:1903600">
    <property type="term" value="C:glutaminase complex"/>
    <property type="evidence" value="ECO:0007669"/>
    <property type="project" value="TreeGrafter"/>
</dbReference>
<evidence type="ECO:0000256" key="6">
    <source>
        <dbReference type="ARBA" id="ARBA00047992"/>
    </source>
</evidence>
<feature type="binding site" evidence="10 12">
    <location>
        <position position="105"/>
    </location>
    <ligand>
        <name>L-glutamine</name>
        <dbReference type="ChEBI" id="CHEBI:58359"/>
    </ligand>
</feature>
<evidence type="ECO:0000256" key="12">
    <source>
        <dbReference type="PIRSR" id="PIRSR005639-2"/>
    </source>
</evidence>
<sequence length="197" mass="21715">MKIGVLGLQGAVDEHIKQITALGLHGITIKHPEQLEQIDGLILPGGESTTISRLINRYGFAAPIKEFSKRKKPIFGTCAGMVLLAKELSASADSHLGLMDICVKRNAFGRQRDSFEAKLDVKGLADPFSAVFIRAPYVESAEAHVEVLATYNEHIVAARQEHLLVSSFHPELTGDTRFLELFVQMVTEYQESELIIS</sequence>
<dbReference type="PROSITE" id="PS51130">
    <property type="entry name" value="PDXT_SNO_2"/>
    <property type="match status" value="1"/>
</dbReference>
<keyword evidence="2 10" id="KW-0378">Hydrolase</keyword>
<dbReference type="Pfam" id="PF01174">
    <property type="entry name" value="SNO"/>
    <property type="match status" value="1"/>
</dbReference>
<keyword evidence="3 10" id="KW-0663">Pyridoxal phosphate</keyword>
<dbReference type="RefSeq" id="WP_245347790.1">
    <property type="nucleotide sequence ID" value="NZ_JAGGMB010000010.1"/>
</dbReference>
<comment type="similarity">
    <text evidence="1 10">Belongs to the glutaminase PdxT/SNO family.</text>
</comment>
<evidence type="ECO:0000256" key="8">
    <source>
        <dbReference type="ARBA" id="ARBA00054599"/>
    </source>
</evidence>
<evidence type="ECO:0000256" key="10">
    <source>
        <dbReference type="HAMAP-Rule" id="MF_01615"/>
    </source>
</evidence>
<dbReference type="PIRSF" id="PIRSF005639">
    <property type="entry name" value="Glut_amidoT_SNO"/>
    <property type="match status" value="1"/>
</dbReference>
<organism evidence="13 14">
    <name type="scientific">Oceanobacillus polygoni</name>
    <dbReference type="NCBI Taxonomy" id="1235259"/>
    <lineage>
        <taxon>Bacteria</taxon>
        <taxon>Bacillati</taxon>
        <taxon>Bacillota</taxon>
        <taxon>Bacilli</taxon>
        <taxon>Bacillales</taxon>
        <taxon>Bacillaceae</taxon>
        <taxon>Oceanobacillus</taxon>
    </lineage>
</organism>
<evidence type="ECO:0000256" key="5">
    <source>
        <dbReference type="ARBA" id="ARBA00023239"/>
    </source>
</evidence>
<dbReference type="InterPro" id="IPR021196">
    <property type="entry name" value="PdxT/SNO_CS"/>
</dbReference>
<proteinExistence type="inferred from homology"/>
<feature type="active site" description="Nucleophile" evidence="10 11">
    <location>
        <position position="78"/>
    </location>
</feature>
<gene>
    <name evidence="10" type="primary">pdxT</name>
    <name evidence="13" type="ORF">J2Z64_003019</name>
</gene>
<dbReference type="InterPro" id="IPR002161">
    <property type="entry name" value="PdxT/SNO"/>
</dbReference>
<dbReference type="InterPro" id="IPR029062">
    <property type="entry name" value="Class_I_gatase-like"/>
</dbReference>
<comment type="caution">
    <text evidence="13">The sequence shown here is derived from an EMBL/GenBank/DDBJ whole genome shotgun (WGS) entry which is preliminary data.</text>
</comment>
<dbReference type="CDD" id="cd01749">
    <property type="entry name" value="GATase1_PB"/>
    <property type="match status" value="1"/>
</dbReference>
<dbReference type="PANTHER" id="PTHR31559:SF0">
    <property type="entry name" value="PYRIDOXAL 5'-PHOSPHATE SYNTHASE SUBUNIT SNO1-RELATED"/>
    <property type="match status" value="1"/>
</dbReference>
<name>A0A9X0YXJ6_9BACI</name>
<dbReference type="Proteomes" id="UP001138793">
    <property type="component" value="Unassembled WGS sequence"/>
</dbReference>
<feature type="active site" description="Charge relay system" evidence="10 11">
    <location>
        <position position="169"/>
    </location>
</feature>